<name>A0A2V0NUK3_9CHLO</name>
<dbReference type="InterPro" id="IPR036521">
    <property type="entry name" value="SRP19-like_sf"/>
</dbReference>
<evidence type="ECO:0000256" key="7">
    <source>
        <dbReference type="ARBA" id="ARBA00023242"/>
    </source>
</evidence>
<dbReference type="FunFam" id="3.30.56.30:FF:000002">
    <property type="entry name" value="Signal recognition particle 19kDa"/>
    <property type="match status" value="1"/>
</dbReference>
<sequence length="144" mass="15840">MSVEQDKRVILYPAYINSKRTVSQGRRIPADKACEDPSVREIFDCCQHLKLPVDVEDKQYPRDWWLSRGRLRVQLFKEDGSPTNPEVPTRREMLLRIAQLVPLHPMRQKRGGGGGAGGSGSGATAVAAAGGSKQSAKKGGKKKK</sequence>
<dbReference type="STRING" id="307507.A0A2V0NUK3"/>
<evidence type="ECO:0000256" key="3">
    <source>
        <dbReference type="ARBA" id="ARBA00008910"/>
    </source>
</evidence>
<comment type="caution">
    <text evidence="13">The sequence shown here is derived from an EMBL/GenBank/DDBJ whole genome shotgun (WGS) entry which is preliminary data.</text>
</comment>
<comment type="subcellular location">
    <subcellularLocation>
        <location evidence="1">Cytoplasm</location>
    </subcellularLocation>
    <subcellularLocation>
        <location evidence="2">Nucleus</location>
        <location evidence="2">Nucleolus</location>
    </subcellularLocation>
</comment>
<dbReference type="AlphaFoldDB" id="A0A2V0NUK3"/>
<organism evidence="13 14">
    <name type="scientific">Raphidocelis subcapitata</name>
    <dbReference type="NCBI Taxonomy" id="307507"/>
    <lineage>
        <taxon>Eukaryota</taxon>
        <taxon>Viridiplantae</taxon>
        <taxon>Chlorophyta</taxon>
        <taxon>core chlorophytes</taxon>
        <taxon>Chlorophyceae</taxon>
        <taxon>CS clade</taxon>
        <taxon>Sphaeropleales</taxon>
        <taxon>Selenastraceae</taxon>
        <taxon>Raphidocelis</taxon>
    </lineage>
</organism>
<proteinExistence type="inferred from homology"/>
<gene>
    <name evidence="13" type="ORF">Rsub_02127</name>
</gene>
<evidence type="ECO:0000256" key="4">
    <source>
        <dbReference type="ARBA" id="ARBA00022490"/>
    </source>
</evidence>
<dbReference type="GO" id="GO:0006617">
    <property type="term" value="P:SRP-dependent cotranslational protein targeting to membrane, signal sequence recognition"/>
    <property type="evidence" value="ECO:0007669"/>
    <property type="project" value="TreeGrafter"/>
</dbReference>
<reference evidence="13 14" key="1">
    <citation type="journal article" date="2018" name="Sci. Rep.">
        <title>Raphidocelis subcapitata (=Pseudokirchneriella subcapitata) provides an insight into genome evolution and environmental adaptations in the Sphaeropleales.</title>
        <authorList>
            <person name="Suzuki S."/>
            <person name="Yamaguchi H."/>
            <person name="Nakajima N."/>
            <person name="Kawachi M."/>
        </authorList>
    </citation>
    <scope>NUCLEOTIDE SEQUENCE [LARGE SCALE GENOMIC DNA]</scope>
    <source>
        <strain evidence="13 14">NIES-35</strain>
    </source>
</reference>
<dbReference type="OrthoDB" id="2190947at2759"/>
<evidence type="ECO:0000256" key="10">
    <source>
        <dbReference type="ARBA" id="ARBA00033772"/>
    </source>
</evidence>
<keyword evidence="6" id="KW-0733">Signal recognition particle</keyword>
<accession>A0A2V0NUK3</accession>
<protein>
    <recommendedName>
        <fullName evidence="10">Signal recognition particle 19 kDa protein</fullName>
    </recommendedName>
</protein>
<evidence type="ECO:0000256" key="8">
    <source>
        <dbReference type="ARBA" id="ARBA00023274"/>
    </source>
</evidence>
<evidence type="ECO:0000256" key="11">
    <source>
        <dbReference type="ARBA" id="ARBA00045518"/>
    </source>
</evidence>
<comment type="function">
    <text evidence="11">Component of the signal recognition particle (SRP) complex, a ribonucleoprotein complex that mediates the cotranslational targeting of secretory and membrane proteins to the endoplasmic reticulum (ER). Binds directly to 7SL RNA. Mediates binding of SRP54 to the SRP complex.</text>
</comment>
<dbReference type="PANTHER" id="PTHR17453">
    <property type="entry name" value="SIGNAL RECOGNITION PARTICLE 19 KD PROTEIN"/>
    <property type="match status" value="1"/>
</dbReference>
<dbReference type="FunCoup" id="A0A2V0NUK3">
    <property type="interactions" value="1941"/>
</dbReference>
<feature type="region of interest" description="Disordered" evidence="12">
    <location>
        <begin position="104"/>
        <end position="144"/>
    </location>
</feature>
<evidence type="ECO:0000256" key="5">
    <source>
        <dbReference type="ARBA" id="ARBA00022884"/>
    </source>
</evidence>
<dbReference type="Gene3D" id="3.30.56.30">
    <property type="entry name" value="Signal recognition particle, SRP19-like subunit"/>
    <property type="match status" value="1"/>
</dbReference>
<evidence type="ECO:0000256" key="6">
    <source>
        <dbReference type="ARBA" id="ARBA00023135"/>
    </source>
</evidence>
<keyword evidence="5" id="KW-0694">RNA-binding</keyword>
<keyword evidence="4" id="KW-0963">Cytoplasm</keyword>
<dbReference type="GO" id="GO:0008312">
    <property type="term" value="F:7S RNA binding"/>
    <property type="evidence" value="ECO:0007669"/>
    <property type="project" value="InterPro"/>
</dbReference>
<dbReference type="InParanoid" id="A0A2V0NUK3"/>
<evidence type="ECO:0000256" key="9">
    <source>
        <dbReference type="ARBA" id="ARBA00033761"/>
    </source>
</evidence>
<comment type="subunit">
    <text evidence="9">Component of a signal recognition particle complex that consists of a 7SL RNA molecule of 300 nucleotides and six protein subunits: SRP72, SRP68, SRP54, SRP19, SRP14 and SRP9.</text>
</comment>
<evidence type="ECO:0000313" key="13">
    <source>
        <dbReference type="EMBL" id="GBF89250.1"/>
    </source>
</evidence>
<evidence type="ECO:0000256" key="1">
    <source>
        <dbReference type="ARBA" id="ARBA00004496"/>
    </source>
</evidence>
<evidence type="ECO:0000313" key="14">
    <source>
        <dbReference type="Proteomes" id="UP000247498"/>
    </source>
</evidence>
<dbReference type="SUPFAM" id="SSF69695">
    <property type="entry name" value="SRP19"/>
    <property type="match status" value="1"/>
</dbReference>
<keyword evidence="14" id="KW-1185">Reference proteome</keyword>
<dbReference type="GO" id="GO:0005786">
    <property type="term" value="C:signal recognition particle, endoplasmic reticulum targeting"/>
    <property type="evidence" value="ECO:0007669"/>
    <property type="project" value="UniProtKB-KW"/>
</dbReference>
<dbReference type="GO" id="GO:0005730">
    <property type="term" value="C:nucleolus"/>
    <property type="evidence" value="ECO:0007669"/>
    <property type="project" value="UniProtKB-SubCell"/>
</dbReference>
<dbReference type="PANTHER" id="PTHR17453:SF0">
    <property type="entry name" value="SIGNAL RECOGNITION PARTICLE 19 KDA PROTEIN"/>
    <property type="match status" value="1"/>
</dbReference>
<dbReference type="EMBL" id="BDRX01000009">
    <property type="protein sequence ID" value="GBF89250.1"/>
    <property type="molecule type" value="Genomic_DNA"/>
</dbReference>
<feature type="compositionally biased region" description="Basic residues" evidence="12">
    <location>
        <begin position="135"/>
        <end position="144"/>
    </location>
</feature>
<feature type="compositionally biased region" description="Low complexity" evidence="12">
    <location>
        <begin position="122"/>
        <end position="134"/>
    </location>
</feature>
<evidence type="ECO:0000256" key="2">
    <source>
        <dbReference type="ARBA" id="ARBA00004604"/>
    </source>
</evidence>
<evidence type="ECO:0000256" key="12">
    <source>
        <dbReference type="SAM" id="MobiDB-lite"/>
    </source>
</evidence>
<keyword evidence="7" id="KW-0539">Nucleus</keyword>
<feature type="compositionally biased region" description="Gly residues" evidence="12">
    <location>
        <begin position="111"/>
        <end position="121"/>
    </location>
</feature>
<dbReference type="Proteomes" id="UP000247498">
    <property type="component" value="Unassembled WGS sequence"/>
</dbReference>
<keyword evidence="8" id="KW-0687">Ribonucleoprotein</keyword>
<dbReference type="Pfam" id="PF01922">
    <property type="entry name" value="SRP19"/>
    <property type="match status" value="1"/>
</dbReference>
<comment type="similarity">
    <text evidence="3">Belongs to the SRP19 family.</text>
</comment>
<dbReference type="InterPro" id="IPR002778">
    <property type="entry name" value="Signal_recog_particle_SRP19"/>
</dbReference>